<comment type="caution">
    <text evidence="5">The sequence shown here is derived from an EMBL/GenBank/DDBJ whole genome shotgun (WGS) entry which is preliminary data.</text>
</comment>
<feature type="binding site" evidence="2">
    <location>
        <position position="52"/>
    </location>
    <ligand>
        <name>substrate</name>
    </ligand>
</feature>
<feature type="binding site" evidence="2">
    <location>
        <position position="315"/>
    </location>
    <ligand>
        <name>substrate</name>
    </ligand>
</feature>
<feature type="binding site" evidence="2">
    <location>
        <position position="28"/>
    </location>
    <ligand>
        <name>Mg(2+)</name>
        <dbReference type="ChEBI" id="CHEBI:18420"/>
        <label>3</label>
    </ligand>
</feature>
<feature type="binding site" evidence="2">
    <location>
        <position position="43"/>
    </location>
    <ligand>
        <name>Mg(2+)</name>
        <dbReference type="ChEBI" id="CHEBI:18420"/>
        <label>4</label>
    </ligand>
</feature>
<feature type="binding site" evidence="2">
    <location>
        <position position="120"/>
    </location>
    <ligand>
        <name>Mg(2+)</name>
        <dbReference type="ChEBI" id="CHEBI:18420"/>
        <label>1</label>
    </ligand>
</feature>
<evidence type="ECO:0000259" key="3">
    <source>
        <dbReference type="Pfam" id="PF00586"/>
    </source>
</evidence>
<keyword evidence="2" id="KW-0547">Nucleotide-binding</keyword>
<dbReference type="SUPFAM" id="SSF55326">
    <property type="entry name" value="PurM N-terminal domain-like"/>
    <property type="match status" value="1"/>
</dbReference>
<feature type="binding site" evidence="2">
    <location>
        <position position="73"/>
    </location>
    <ligand>
        <name>Mg(2+)</name>
        <dbReference type="ChEBI" id="CHEBI:18420"/>
        <label>2</label>
    </ligand>
</feature>
<dbReference type="InterPro" id="IPR016188">
    <property type="entry name" value="PurM-like_N"/>
</dbReference>
<evidence type="ECO:0000313" key="6">
    <source>
        <dbReference type="Proteomes" id="UP001548189"/>
    </source>
</evidence>
<dbReference type="RefSeq" id="WP_353897607.1">
    <property type="nucleotide sequence ID" value="NZ_JBEVCJ010000032.1"/>
</dbReference>
<sequence>MNEFEIIDRYFAVDSGKRKDVLKGIGDDCALLKVPRGQRLAVSMDTLISGVHFLPETNAADVAHKAVAVNLSDLSAAGAEPAWITLSMTLPEYNEDWLESFHIGLKRIVNFFGVQVVGGDTCRGPLSITIQAHGFVPETVFHTRSGAQPGQLICVTGPIGDAALGLKVAQNELQVPPNVASQLLKKYFTPYPKIAAGIALRGRASAVIDISDGLLADVFHISESSNVGALLRWDKIPLSAAAQTIDDKILLKKAVLSGGDDYELCFTVNEDDLEATRHALETVGNECIPIGRLTGKSGVKILDNKQEMTFDELGYTHF</sequence>
<feature type="binding site" evidence="2">
    <location>
        <position position="73"/>
    </location>
    <ligand>
        <name>Mg(2+)</name>
        <dbReference type="ChEBI" id="CHEBI:18420"/>
        <label>4</label>
    </ligand>
</feature>
<keyword evidence="2 5" id="KW-0418">Kinase</keyword>
<dbReference type="InterPro" id="IPR036921">
    <property type="entry name" value="PurM-like_N_sf"/>
</dbReference>
<comment type="pathway">
    <text evidence="2">Cofactor biosynthesis; thiamine diphosphate biosynthesis; thiamine diphosphate from thiamine phosphate: step 1/1.</text>
</comment>
<dbReference type="Pfam" id="PF02769">
    <property type="entry name" value="AIRS_C"/>
    <property type="match status" value="1"/>
</dbReference>
<comment type="caution">
    <text evidence="2">Lacks conserved residue(s) required for the propagation of feature annotation.</text>
</comment>
<feature type="binding site" evidence="2">
    <location>
        <position position="209"/>
    </location>
    <ligand>
        <name>Mg(2+)</name>
        <dbReference type="ChEBI" id="CHEBI:18420"/>
        <label>3</label>
    </ligand>
</feature>
<dbReference type="CDD" id="cd02194">
    <property type="entry name" value="ThiL"/>
    <property type="match status" value="1"/>
</dbReference>
<feature type="binding site" evidence="2">
    <location>
        <position position="212"/>
    </location>
    <ligand>
        <name>Mg(2+)</name>
        <dbReference type="ChEBI" id="CHEBI:18420"/>
        <label>5</label>
    </ligand>
</feature>
<evidence type="ECO:0000256" key="2">
    <source>
        <dbReference type="HAMAP-Rule" id="MF_02128"/>
    </source>
</evidence>
<dbReference type="PANTHER" id="PTHR30270">
    <property type="entry name" value="THIAMINE-MONOPHOSPHATE KINASE"/>
    <property type="match status" value="1"/>
</dbReference>
<feature type="binding site" evidence="2">
    <location>
        <begin position="119"/>
        <end position="120"/>
    </location>
    <ligand>
        <name>ATP</name>
        <dbReference type="ChEBI" id="CHEBI:30616"/>
    </ligand>
</feature>
<reference evidence="5 6" key="1">
    <citation type="submission" date="2024-06" db="EMBL/GenBank/DDBJ databases">
        <authorList>
            <person name="Li F."/>
        </authorList>
    </citation>
    <scope>NUCLEOTIDE SEQUENCE [LARGE SCALE GENOMIC DNA]</scope>
    <source>
        <strain evidence="5 6">GXAS 311</strain>
    </source>
</reference>
<dbReference type="InterPro" id="IPR006283">
    <property type="entry name" value="ThiL-like"/>
</dbReference>
<feature type="binding site" evidence="2">
    <location>
        <position position="211"/>
    </location>
    <ligand>
        <name>ATP</name>
        <dbReference type="ChEBI" id="CHEBI:30616"/>
    </ligand>
</feature>
<dbReference type="InterPro" id="IPR036676">
    <property type="entry name" value="PurM-like_C_sf"/>
</dbReference>
<gene>
    <name evidence="2 5" type="primary">thiL</name>
    <name evidence="5" type="ORF">ABVT43_17920</name>
</gene>
<keyword evidence="2 5" id="KW-0808">Transferase</keyword>
<dbReference type="GO" id="GO:0009030">
    <property type="term" value="F:thiamine-phosphate kinase activity"/>
    <property type="evidence" value="ECO:0007669"/>
    <property type="project" value="UniProtKB-EC"/>
</dbReference>
<keyword evidence="2" id="KW-0479">Metal-binding</keyword>
<dbReference type="EMBL" id="JBEVCJ010000032">
    <property type="protein sequence ID" value="MET1257025.1"/>
    <property type="molecule type" value="Genomic_DNA"/>
</dbReference>
<feature type="binding site" evidence="2">
    <location>
        <position position="73"/>
    </location>
    <ligand>
        <name>Mg(2+)</name>
        <dbReference type="ChEBI" id="CHEBI:18420"/>
        <label>3</label>
    </ligand>
</feature>
<keyword evidence="2" id="KW-0067">ATP-binding</keyword>
<dbReference type="PIRSF" id="PIRSF005303">
    <property type="entry name" value="Thiam_monoph_kin"/>
    <property type="match status" value="1"/>
</dbReference>
<organism evidence="5 6">
    <name type="scientific">Aliikangiella maris</name>
    <dbReference type="NCBI Taxonomy" id="3162458"/>
    <lineage>
        <taxon>Bacteria</taxon>
        <taxon>Pseudomonadati</taxon>
        <taxon>Pseudomonadota</taxon>
        <taxon>Gammaproteobacteria</taxon>
        <taxon>Oceanospirillales</taxon>
        <taxon>Pleioneaceae</taxon>
        <taxon>Aliikangiella</taxon>
    </lineage>
</organism>
<feature type="domain" description="PurM-like N-terminal" evidence="3">
    <location>
        <begin position="26"/>
        <end position="136"/>
    </location>
</feature>
<feature type="binding site" evidence="2">
    <location>
        <position position="45"/>
    </location>
    <ligand>
        <name>Mg(2+)</name>
        <dbReference type="ChEBI" id="CHEBI:18420"/>
        <label>2</label>
    </ligand>
</feature>
<evidence type="ECO:0000259" key="4">
    <source>
        <dbReference type="Pfam" id="PF02769"/>
    </source>
</evidence>
<dbReference type="SUPFAM" id="SSF56042">
    <property type="entry name" value="PurM C-terminal domain-like"/>
    <property type="match status" value="1"/>
</dbReference>
<comment type="miscellaneous">
    <text evidence="2">Reaction mechanism of ThiL seems to utilize a direct, inline transfer of the gamma-phosphate of ATP to TMP rather than a phosphorylated enzyme intermediate.</text>
</comment>
<dbReference type="Proteomes" id="UP001548189">
    <property type="component" value="Unassembled WGS sequence"/>
</dbReference>
<dbReference type="InterPro" id="IPR010918">
    <property type="entry name" value="PurM-like_C_dom"/>
</dbReference>
<dbReference type="EC" id="2.7.4.16" evidence="2"/>
<evidence type="ECO:0000256" key="1">
    <source>
        <dbReference type="ARBA" id="ARBA00022977"/>
    </source>
</evidence>
<keyword evidence="6" id="KW-1185">Reference proteome</keyword>
<proteinExistence type="inferred from homology"/>
<evidence type="ECO:0000313" key="5">
    <source>
        <dbReference type="EMBL" id="MET1257025.1"/>
    </source>
</evidence>
<comment type="catalytic activity">
    <reaction evidence="2">
        <text>thiamine phosphate + ATP = thiamine diphosphate + ADP</text>
        <dbReference type="Rhea" id="RHEA:15913"/>
        <dbReference type="ChEBI" id="CHEBI:30616"/>
        <dbReference type="ChEBI" id="CHEBI:37575"/>
        <dbReference type="ChEBI" id="CHEBI:58937"/>
        <dbReference type="ChEBI" id="CHEBI:456216"/>
        <dbReference type="EC" id="2.7.4.16"/>
    </reaction>
</comment>
<dbReference type="Gene3D" id="3.90.650.10">
    <property type="entry name" value="PurM-like C-terminal domain"/>
    <property type="match status" value="1"/>
</dbReference>
<feature type="binding site" evidence="2">
    <location>
        <position position="45"/>
    </location>
    <ligand>
        <name>Mg(2+)</name>
        <dbReference type="ChEBI" id="CHEBI:18420"/>
        <label>1</label>
    </ligand>
</feature>
<dbReference type="NCBIfam" id="TIGR01379">
    <property type="entry name" value="thiL"/>
    <property type="match status" value="1"/>
</dbReference>
<keyword evidence="1 2" id="KW-0784">Thiamine biosynthesis</keyword>
<keyword evidence="2" id="KW-0460">Magnesium</keyword>
<accession>A0ABV2BYK3</accession>
<name>A0ABV2BYK3_9GAMM</name>
<feature type="binding site" evidence="2">
    <location>
        <position position="144"/>
    </location>
    <ligand>
        <name>ATP</name>
        <dbReference type="ChEBI" id="CHEBI:30616"/>
    </ligand>
</feature>
<feature type="binding site" evidence="2">
    <location>
        <position position="28"/>
    </location>
    <ligand>
        <name>Mg(2+)</name>
        <dbReference type="ChEBI" id="CHEBI:18420"/>
        <label>4</label>
    </ligand>
</feature>
<dbReference type="Pfam" id="PF00586">
    <property type="entry name" value="AIRS"/>
    <property type="match status" value="1"/>
</dbReference>
<comment type="similarity">
    <text evidence="2">Belongs to the thiamine-monophosphate kinase family.</text>
</comment>
<feature type="domain" description="PurM-like C-terminal" evidence="4">
    <location>
        <begin position="148"/>
        <end position="301"/>
    </location>
</feature>
<dbReference type="Gene3D" id="3.30.1330.10">
    <property type="entry name" value="PurM-like, N-terminal domain"/>
    <property type="match status" value="1"/>
</dbReference>
<dbReference type="PANTHER" id="PTHR30270:SF0">
    <property type="entry name" value="THIAMINE-MONOPHOSPHATE KINASE"/>
    <property type="match status" value="1"/>
</dbReference>
<comment type="function">
    <text evidence="2">Catalyzes the ATP-dependent phosphorylation of thiamine-monophosphate (TMP) to form thiamine-pyrophosphate (TPP), the active form of vitamin B1.</text>
</comment>
<protein>
    <recommendedName>
        <fullName evidence="2">Thiamine-monophosphate kinase</fullName>
        <shortName evidence="2">TMP kinase</shortName>
        <shortName evidence="2">Thiamine-phosphate kinase</shortName>
        <ecNumber evidence="2">2.7.4.16</ecNumber>
    </recommendedName>
</protein>
<dbReference type="HAMAP" id="MF_02128">
    <property type="entry name" value="TMP_kinase"/>
    <property type="match status" value="1"/>
</dbReference>
<feature type="binding site" evidence="2">
    <location>
        <position position="260"/>
    </location>
    <ligand>
        <name>substrate</name>
    </ligand>
</feature>